<evidence type="ECO:0000256" key="1">
    <source>
        <dbReference type="ARBA" id="ARBA00022729"/>
    </source>
</evidence>
<dbReference type="InterPro" id="IPR036846">
    <property type="entry name" value="GM2-AP_sf"/>
</dbReference>
<dbReference type="Proteomes" id="UP001652740">
    <property type="component" value="Unplaced"/>
</dbReference>
<evidence type="ECO:0000313" key="2">
    <source>
        <dbReference type="Proteomes" id="UP001652740"/>
    </source>
</evidence>
<dbReference type="RefSeq" id="XP_026754417.2">
    <property type="nucleotide sequence ID" value="XM_026898616.3"/>
</dbReference>
<organism evidence="2 3">
    <name type="scientific">Galleria mellonella</name>
    <name type="common">Greater wax moth</name>
    <dbReference type="NCBI Taxonomy" id="7137"/>
    <lineage>
        <taxon>Eukaryota</taxon>
        <taxon>Metazoa</taxon>
        <taxon>Ecdysozoa</taxon>
        <taxon>Arthropoda</taxon>
        <taxon>Hexapoda</taxon>
        <taxon>Insecta</taxon>
        <taxon>Pterygota</taxon>
        <taxon>Neoptera</taxon>
        <taxon>Endopterygota</taxon>
        <taxon>Lepidoptera</taxon>
        <taxon>Glossata</taxon>
        <taxon>Ditrysia</taxon>
        <taxon>Pyraloidea</taxon>
        <taxon>Pyralidae</taxon>
        <taxon>Galleriinae</taxon>
        <taxon>Galleria</taxon>
    </lineage>
</organism>
<accession>A0A6J1WIT8</accession>
<evidence type="ECO:0000313" key="3">
    <source>
        <dbReference type="RefSeq" id="XP_026754417.2"/>
    </source>
</evidence>
<name>A0A6J1WIT8_GALME</name>
<sequence>MNFDSPVHVCFDETSSMYVDTSGIEMIDYNDTTSCMTGVIKFLQNVGENTMIEIVIEKEVSGQFEVMATHLICDLCEELHPESNYYKYLQYFGFPDNCPFESGEYSIFDFVINTDDLPVNSANAARYQVIINFYKNPDCSSKDDMTFLFCLKMDFIIEPM</sequence>
<dbReference type="PANTHER" id="PTHR21112">
    <property type="entry name" value="CHEMOSENSORY PROTEIN A 29A-RELATED"/>
    <property type="match status" value="1"/>
</dbReference>
<dbReference type="KEGG" id="gmw:113514528"/>
<dbReference type="GeneID" id="113514528"/>
<dbReference type="OrthoDB" id="7439560at2759"/>
<dbReference type="Gene3D" id="2.70.220.10">
    <property type="entry name" value="Ganglioside GM2 activator"/>
    <property type="match status" value="1"/>
</dbReference>
<proteinExistence type="predicted"/>
<dbReference type="AlphaFoldDB" id="A0A6J1WIT8"/>
<reference evidence="3" key="1">
    <citation type="submission" date="2025-08" db="UniProtKB">
        <authorList>
            <consortium name="RefSeq"/>
        </authorList>
    </citation>
    <scope>IDENTIFICATION</scope>
    <source>
        <tissue evidence="3">Whole larvae</tissue>
    </source>
</reference>
<dbReference type="PANTHER" id="PTHR21112:SF0">
    <property type="entry name" value="CHEMOSENSORY PROTEIN A 29A-RELATED"/>
    <property type="match status" value="1"/>
</dbReference>
<gene>
    <name evidence="3" type="primary">LOC113514528</name>
</gene>
<dbReference type="SUPFAM" id="SSF63707">
    <property type="entry name" value="Ganglioside M2 (gm2) activator"/>
    <property type="match status" value="1"/>
</dbReference>
<keyword evidence="1" id="KW-0732">Signal</keyword>
<keyword evidence="2" id="KW-1185">Reference proteome</keyword>
<protein>
    <submittedName>
        <fullName evidence="3">Uncharacterized protein LOC113514528</fullName>
    </submittedName>
</protein>